<dbReference type="InterPro" id="IPR036129">
    <property type="entry name" value="Glycerate_kinase_sf"/>
</dbReference>
<dbReference type="InterPro" id="IPR018193">
    <property type="entry name" value="Glyc_kinase_flavodox-like_fold"/>
</dbReference>
<proteinExistence type="inferred from homology"/>
<keyword evidence="2 4" id="KW-0808">Transferase</keyword>
<dbReference type="Pfam" id="PF02595">
    <property type="entry name" value="Gly_kinase"/>
    <property type="match status" value="1"/>
</dbReference>
<evidence type="ECO:0000256" key="1">
    <source>
        <dbReference type="ARBA" id="ARBA00006284"/>
    </source>
</evidence>
<evidence type="ECO:0000313" key="5">
    <source>
        <dbReference type="EMBL" id="OIJ11568.1"/>
    </source>
</evidence>
<dbReference type="InterPro" id="IPR004381">
    <property type="entry name" value="Glycerate_kinase"/>
</dbReference>
<dbReference type="EMBL" id="MLQQ01000026">
    <property type="protein sequence ID" value="OIJ11568.1"/>
    <property type="molecule type" value="Genomic_DNA"/>
</dbReference>
<comment type="similarity">
    <text evidence="1 4">Belongs to the glycerate kinase type-1 family.</text>
</comment>
<dbReference type="Gene3D" id="3.40.50.10350">
    <property type="entry name" value="Glycerate kinase, domain 1"/>
    <property type="match status" value="1"/>
</dbReference>
<dbReference type="SUPFAM" id="SSF110738">
    <property type="entry name" value="Glycerate kinase I"/>
    <property type="match status" value="1"/>
</dbReference>
<dbReference type="OrthoDB" id="9774290at2"/>
<dbReference type="PANTHER" id="PTHR21599">
    <property type="entry name" value="GLYCERATE KINASE"/>
    <property type="match status" value="1"/>
</dbReference>
<dbReference type="RefSeq" id="WP_071313501.1">
    <property type="nucleotide sequence ID" value="NZ_MLQQ01000026.1"/>
</dbReference>
<dbReference type="GO" id="GO:0031388">
    <property type="term" value="P:organic acid phosphorylation"/>
    <property type="evidence" value="ECO:0007669"/>
    <property type="project" value="UniProtKB-UniRule"/>
</dbReference>
<dbReference type="AlphaFoldDB" id="A0A1S2LGD9"/>
<dbReference type="Proteomes" id="UP000180098">
    <property type="component" value="Unassembled WGS sequence"/>
</dbReference>
<dbReference type="Gene3D" id="3.90.1510.10">
    <property type="entry name" value="Glycerate kinase, domain 2"/>
    <property type="match status" value="1"/>
</dbReference>
<evidence type="ECO:0000256" key="4">
    <source>
        <dbReference type="PIRNR" id="PIRNR006078"/>
    </source>
</evidence>
<dbReference type="InterPro" id="IPR018197">
    <property type="entry name" value="Glycerate_kinase_RE-like"/>
</dbReference>
<accession>A0A1S2LGD9</accession>
<comment type="caution">
    <text evidence="5">The sequence shown here is derived from an EMBL/GenBank/DDBJ whole genome shotgun (WGS) entry which is preliminary data.</text>
</comment>
<sequence>MKIVIAPDSFKESLTALEVANAIEDGFKEVLPNINYVKVPMADGGEGTVQSLVDATGGTIERVTVTGPLGEPVESFYGLFGDGKTATIEMASASGLHLVPNEKRNPMLTTTWGTGELIAAALEKGVEKIIIGIGGSATNDGGAGMVQALGGRLLDAEGKQIALGGAGLKSLSQIDVSALDLRLNEVSMEVACDVDNPLTGPKGASAIYGPQKGATEQQITELDKNLANYAKVVQRDLGKDIEDVPGAGAAGGLGAGLLAFLPAVLKRGGDLVVEATGLEGEVRDADLVITGEGGINHQTIHGKTPICVAEVAKKHGVPVIAVAGSLTNDYKNVHDHGVDALFSIVPGVVTLDEALQTGYENVKNTARNIAAVVKLSFHKFSIK</sequence>
<reference evidence="5 6" key="1">
    <citation type="submission" date="2016-10" db="EMBL/GenBank/DDBJ databases">
        <title>Draft genome sequences of four alkaliphilic bacteria belonging to the Anaerobacillus genus.</title>
        <authorList>
            <person name="Bassil N.M."/>
            <person name="Lloyd J.R."/>
        </authorList>
    </citation>
    <scope>NUCLEOTIDE SEQUENCE [LARGE SCALE GENOMIC DNA]</scope>
    <source>
        <strain evidence="5 6">DSM 15340</strain>
    </source>
</reference>
<name>A0A1S2LGD9_9BACI</name>
<keyword evidence="3 4" id="KW-0418">Kinase</keyword>
<evidence type="ECO:0000256" key="2">
    <source>
        <dbReference type="ARBA" id="ARBA00022679"/>
    </source>
</evidence>
<keyword evidence="6" id="KW-1185">Reference proteome</keyword>
<protein>
    <submittedName>
        <fullName evidence="5">Glycerate kinase</fullName>
    </submittedName>
</protein>
<dbReference type="GO" id="GO:0008887">
    <property type="term" value="F:glycerate kinase activity"/>
    <property type="evidence" value="ECO:0007669"/>
    <property type="project" value="UniProtKB-UniRule"/>
</dbReference>
<dbReference type="PIRSF" id="PIRSF006078">
    <property type="entry name" value="GlxK"/>
    <property type="match status" value="1"/>
</dbReference>
<evidence type="ECO:0000313" key="6">
    <source>
        <dbReference type="Proteomes" id="UP000180098"/>
    </source>
</evidence>
<organism evidence="5 6">
    <name type="scientific">Anaerobacillus arseniciselenatis</name>
    <dbReference type="NCBI Taxonomy" id="85682"/>
    <lineage>
        <taxon>Bacteria</taxon>
        <taxon>Bacillati</taxon>
        <taxon>Bacillota</taxon>
        <taxon>Bacilli</taxon>
        <taxon>Bacillales</taxon>
        <taxon>Bacillaceae</taxon>
        <taxon>Anaerobacillus</taxon>
    </lineage>
</organism>
<evidence type="ECO:0000256" key="3">
    <source>
        <dbReference type="ARBA" id="ARBA00022777"/>
    </source>
</evidence>
<gene>
    <name evidence="5" type="ORF">BKP35_11530</name>
</gene>
<dbReference type="PANTHER" id="PTHR21599:SF0">
    <property type="entry name" value="GLYCERATE KINASE"/>
    <property type="match status" value="1"/>
</dbReference>
<dbReference type="NCBIfam" id="TIGR00045">
    <property type="entry name" value="glycerate kinase"/>
    <property type="match status" value="1"/>
</dbReference>